<feature type="signal peptide" evidence="5">
    <location>
        <begin position="1"/>
        <end position="34"/>
    </location>
</feature>
<comment type="caution">
    <text evidence="7">The sequence shown here is derived from an EMBL/GenBank/DDBJ whole genome shotgun (WGS) entry which is preliminary data.</text>
</comment>
<keyword evidence="2" id="KW-0645">Protease</keyword>
<protein>
    <submittedName>
        <fullName evidence="7">C40 family peptidase</fullName>
    </submittedName>
</protein>
<comment type="similarity">
    <text evidence="1">Belongs to the peptidase C40 family.</text>
</comment>
<organism evidence="7 8">
    <name type="scientific">Zwartia hollandica</name>
    <dbReference type="NCBI Taxonomy" id="324606"/>
    <lineage>
        <taxon>Bacteria</taxon>
        <taxon>Pseudomonadati</taxon>
        <taxon>Pseudomonadota</taxon>
        <taxon>Betaproteobacteria</taxon>
        <taxon>Burkholderiales</taxon>
        <taxon>Alcaligenaceae</taxon>
        <taxon>Zwartia</taxon>
    </lineage>
</organism>
<dbReference type="GO" id="GO:0008234">
    <property type="term" value="F:cysteine-type peptidase activity"/>
    <property type="evidence" value="ECO:0007669"/>
    <property type="project" value="UniProtKB-KW"/>
</dbReference>
<evidence type="ECO:0000256" key="3">
    <source>
        <dbReference type="ARBA" id="ARBA00022801"/>
    </source>
</evidence>
<reference evidence="7" key="1">
    <citation type="submission" date="2021-07" db="EMBL/GenBank/DDBJ databases">
        <title>New genus and species of the family Alcaligenaceae.</title>
        <authorList>
            <person name="Hahn M.W."/>
        </authorList>
    </citation>
    <scope>NUCLEOTIDE SEQUENCE</scope>
    <source>
        <strain evidence="7">LF4-65</strain>
    </source>
</reference>
<feature type="domain" description="NlpC/P60" evidence="6">
    <location>
        <begin position="74"/>
        <end position="198"/>
    </location>
</feature>
<dbReference type="Proteomes" id="UP000739565">
    <property type="component" value="Unassembled WGS sequence"/>
</dbReference>
<evidence type="ECO:0000256" key="2">
    <source>
        <dbReference type="ARBA" id="ARBA00022670"/>
    </source>
</evidence>
<sequence length="206" mass="22395">MSVFLATISHFRSSSPRLGWLVACALALALTGCADSNKQAGSGIGGYAHDWRSSTDPIGAFLNRYRNGSGLIIGDINHPLAAQALTHLGIRYRWGGKSPETGFDCSGLVLYSAQQSLGLKLPPRADDIAKYGDTVKRDDLAVGDLVFFNTLGTRYSHVGVYLGQDKFVHSPSRGGVVRIEDMNLRYWTMRYTGARRLSPATEVATR</sequence>
<proteinExistence type="inferred from homology"/>
<evidence type="ECO:0000256" key="5">
    <source>
        <dbReference type="SAM" id="SignalP"/>
    </source>
</evidence>
<feature type="chain" id="PRO_5037537174" evidence="5">
    <location>
        <begin position="35"/>
        <end position="206"/>
    </location>
</feature>
<evidence type="ECO:0000259" key="6">
    <source>
        <dbReference type="PROSITE" id="PS51935"/>
    </source>
</evidence>
<evidence type="ECO:0000313" key="7">
    <source>
        <dbReference type="EMBL" id="MBZ1351394.1"/>
    </source>
</evidence>
<gene>
    <name evidence="7" type="ORF">KZZ10_12125</name>
</gene>
<dbReference type="PROSITE" id="PS51935">
    <property type="entry name" value="NLPC_P60"/>
    <property type="match status" value="1"/>
</dbReference>
<dbReference type="PANTHER" id="PTHR47053:SF1">
    <property type="entry name" value="MUREIN DD-ENDOPEPTIDASE MEPH-RELATED"/>
    <property type="match status" value="1"/>
</dbReference>
<keyword evidence="3" id="KW-0378">Hydrolase</keyword>
<dbReference type="EMBL" id="JAHXRI010000010">
    <property type="protein sequence ID" value="MBZ1351394.1"/>
    <property type="molecule type" value="Genomic_DNA"/>
</dbReference>
<dbReference type="GO" id="GO:0006508">
    <property type="term" value="P:proteolysis"/>
    <property type="evidence" value="ECO:0007669"/>
    <property type="project" value="UniProtKB-KW"/>
</dbReference>
<evidence type="ECO:0000256" key="1">
    <source>
        <dbReference type="ARBA" id="ARBA00007074"/>
    </source>
</evidence>
<name>A0A953T858_9BURK</name>
<keyword evidence="5" id="KW-0732">Signal</keyword>
<dbReference type="RefSeq" id="WP_259661797.1">
    <property type="nucleotide sequence ID" value="NZ_JAHXRI010000010.1"/>
</dbReference>
<dbReference type="PANTHER" id="PTHR47053">
    <property type="entry name" value="MUREIN DD-ENDOPEPTIDASE MEPH-RELATED"/>
    <property type="match status" value="1"/>
</dbReference>
<dbReference type="InterPro" id="IPR000064">
    <property type="entry name" value="NLP_P60_dom"/>
</dbReference>
<dbReference type="InterPro" id="IPR051202">
    <property type="entry name" value="Peptidase_C40"/>
</dbReference>
<accession>A0A953T858</accession>
<dbReference type="SUPFAM" id="SSF54001">
    <property type="entry name" value="Cysteine proteinases"/>
    <property type="match status" value="1"/>
</dbReference>
<dbReference type="Gene3D" id="3.90.1720.10">
    <property type="entry name" value="endopeptidase domain like (from Nostoc punctiforme)"/>
    <property type="match status" value="1"/>
</dbReference>
<keyword evidence="8" id="KW-1185">Reference proteome</keyword>
<keyword evidence="4" id="KW-0788">Thiol protease</keyword>
<dbReference type="InterPro" id="IPR038765">
    <property type="entry name" value="Papain-like_cys_pep_sf"/>
</dbReference>
<evidence type="ECO:0000256" key="4">
    <source>
        <dbReference type="ARBA" id="ARBA00022807"/>
    </source>
</evidence>
<evidence type="ECO:0000313" key="8">
    <source>
        <dbReference type="Proteomes" id="UP000739565"/>
    </source>
</evidence>
<dbReference type="AlphaFoldDB" id="A0A953T858"/>
<dbReference type="Pfam" id="PF00877">
    <property type="entry name" value="NLPC_P60"/>
    <property type="match status" value="1"/>
</dbReference>